<gene>
    <name evidence="2" type="ORF">PXEA_LOCUS11374</name>
</gene>
<protein>
    <submittedName>
        <fullName evidence="2">Uncharacterized protein</fullName>
    </submittedName>
</protein>
<organism evidence="2 3">
    <name type="scientific">Protopolystoma xenopodis</name>
    <dbReference type="NCBI Taxonomy" id="117903"/>
    <lineage>
        <taxon>Eukaryota</taxon>
        <taxon>Metazoa</taxon>
        <taxon>Spiralia</taxon>
        <taxon>Lophotrochozoa</taxon>
        <taxon>Platyhelminthes</taxon>
        <taxon>Monogenea</taxon>
        <taxon>Polyopisthocotylea</taxon>
        <taxon>Polystomatidea</taxon>
        <taxon>Polystomatidae</taxon>
        <taxon>Protopolystoma</taxon>
    </lineage>
</organism>
<comment type="caution">
    <text evidence="2">The sequence shown here is derived from an EMBL/GenBank/DDBJ whole genome shotgun (WGS) entry which is preliminary data.</text>
</comment>
<name>A0A448WQX1_9PLAT</name>
<accession>A0A448WQX1</accession>
<reference evidence="2" key="1">
    <citation type="submission" date="2018-11" db="EMBL/GenBank/DDBJ databases">
        <authorList>
            <consortium name="Pathogen Informatics"/>
        </authorList>
    </citation>
    <scope>NUCLEOTIDE SEQUENCE</scope>
</reference>
<feature type="compositionally biased region" description="Basic and acidic residues" evidence="1">
    <location>
        <begin position="32"/>
        <end position="60"/>
    </location>
</feature>
<evidence type="ECO:0000256" key="1">
    <source>
        <dbReference type="SAM" id="MobiDB-lite"/>
    </source>
</evidence>
<keyword evidence="3" id="KW-1185">Reference proteome</keyword>
<dbReference type="AlphaFoldDB" id="A0A448WQX1"/>
<evidence type="ECO:0000313" key="3">
    <source>
        <dbReference type="Proteomes" id="UP000784294"/>
    </source>
</evidence>
<dbReference type="Proteomes" id="UP000784294">
    <property type="component" value="Unassembled WGS sequence"/>
</dbReference>
<evidence type="ECO:0000313" key="2">
    <source>
        <dbReference type="EMBL" id="VEL17934.1"/>
    </source>
</evidence>
<feature type="region of interest" description="Disordered" evidence="1">
    <location>
        <begin position="141"/>
        <end position="205"/>
    </location>
</feature>
<sequence>MGLESSTVVTADLTTPTDVMLSACVAGAIGRTEARRSHSEGSKSEIKDCPTGDMLHEPSEPPRPSGLTDGQSGGMYPDQVLAGIYDTVSGPDLLPGPSDELASGHLGAATAAVSSFSIDDRMLTATDDGLLKMEATEDRLVEPGIGGSGGGCGGNGSSSGGGGGGGGSGSVGGGGGGGGGNGSTGEGSGSYEGVTRTDSDGQSGTALSLRPVVFDENAPRLEAVGFEAVASSAQTASVVERQQVACVAVPTSSVKSNLPTAVSMSTPTSRSSGQGCTRRGGIERLCDTLKASVQSLAAFGGGLGDRVAAVTAISSNSRHQHSAGHMVMPTVATAGGHAGFGRWSRLFQPIEENDTTAACELSGCDRAKLRSTFEGNERGHIL</sequence>
<feature type="compositionally biased region" description="Gly residues" evidence="1">
    <location>
        <begin position="144"/>
        <end position="190"/>
    </location>
</feature>
<dbReference type="EMBL" id="CAAALY010034892">
    <property type="protein sequence ID" value="VEL17934.1"/>
    <property type="molecule type" value="Genomic_DNA"/>
</dbReference>
<feature type="region of interest" description="Disordered" evidence="1">
    <location>
        <begin position="257"/>
        <end position="277"/>
    </location>
</feature>
<proteinExistence type="predicted"/>
<feature type="region of interest" description="Disordered" evidence="1">
    <location>
        <begin position="31"/>
        <end position="76"/>
    </location>
</feature>
<feature type="compositionally biased region" description="Polar residues" evidence="1">
    <location>
        <begin position="257"/>
        <end position="275"/>
    </location>
</feature>